<evidence type="ECO:0000313" key="8">
    <source>
        <dbReference type="Proteomes" id="UP000179270"/>
    </source>
</evidence>
<dbReference type="InterPro" id="IPR036788">
    <property type="entry name" value="T_IF-3_C_sf"/>
</dbReference>
<feature type="domain" description="Translation initiation factor 3 N-terminal" evidence="6">
    <location>
        <begin position="16"/>
        <end position="84"/>
    </location>
</feature>
<comment type="similarity">
    <text evidence="1">Belongs to the IF-3 family.</text>
</comment>
<dbReference type="Pfam" id="PF00707">
    <property type="entry name" value="IF3_C"/>
    <property type="match status" value="1"/>
</dbReference>
<dbReference type="InterPro" id="IPR001288">
    <property type="entry name" value="Translation_initiation_fac_3"/>
</dbReference>
<evidence type="ECO:0000256" key="2">
    <source>
        <dbReference type="ARBA" id="ARBA00022540"/>
    </source>
</evidence>
<dbReference type="AlphaFoldDB" id="A0A1F7I746"/>
<dbReference type="EMBL" id="MGAF01000055">
    <property type="protein sequence ID" value="OGK39199.1"/>
    <property type="molecule type" value="Genomic_DNA"/>
</dbReference>
<keyword evidence="3" id="KW-0648">Protein biosynthesis</keyword>
<dbReference type="STRING" id="1802055.A3A74_07595"/>
<dbReference type="Proteomes" id="UP000179270">
    <property type="component" value="Unassembled WGS sequence"/>
</dbReference>
<dbReference type="GO" id="GO:0043022">
    <property type="term" value="F:ribosome binding"/>
    <property type="evidence" value="ECO:0007669"/>
    <property type="project" value="TreeGrafter"/>
</dbReference>
<dbReference type="Gene3D" id="3.10.20.80">
    <property type="entry name" value="Translation initiation factor 3 (IF-3), N-terminal domain"/>
    <property type="match status" value="1"/>
</dbReference>
<dbReference type="Gene3D" id="3.30.110.10">
    <property type="entry name" value="Translation initiation factor 3 (IF-3), C-terminal domain"/>
    <property type="match status" value="1"/>
</dbReference>
<dbReference type="SUPFAM" id="SSF54364">
    <property type="entry name" value="Translation initiation factor IF3, N-terminal domain"/>
    <property type="match status" value="1"/>
</dbReference>
<dbReference type="GO" id="GO:0016020">
    <property type="term" value="C:membrane"/>
    <property type="evidence" value="ECO:0007669"/>
    <property type="project" value="TreeGrafter"/>
</dbReference>
<dbReference type="NCBIfam" id="TIGR00168">
    <property type="entry name" value="infC"/>
    <property type="match status" value="1"/>
</dbReference>
<sequence>MRNFYRPRPEKKFYFINHRIEAPTLRVIDKEGKQVGVLSKFDALGKARELETDLVLIAPRANPPVAKLIDFKKFLYQEEKKLSDAKKGIKKSKVKDIKLSLFIAQGDLTRLMNRTIEFLEEGNQVRINLLFRGREIGKRQMGFDLMFKFLKSLGEINVSKEPRLMGRIISTVVFRKK</sequence>
<gene>
    <name evidence="7" type="ORF">A3A74_07595</name>
</gene>
<dbReference type="InterPro" id="IPR019815">
    <property type="entry name" value="Translation_initiation_fac_3_C"/>
</dbReference>
<organism evidence="7 8">
    <name type="scientific">Candidatus Roizmanbacteria bacterium RIFCSPLOWO2_01_FULL_35_13</name>
    <dbReference type="NCBI Taxonomy" id="1802055"/>
    <lineage>
        <taxon>Bacteria</taxon>
        <taxon>Candidatus Roizmaniibacteriota</taxon>
    </lineage>
</organism>
<dbReference type="InterPro" id="IPR019814">
    <property type="entry name" value="Translation_initiation_fac_3_N"/>
</dbReference>
<dbReference type="SUPFAM" id="SSF55200">
    <property type="entry name" value="Translation initiation factor IF3, C-terminal domain"/>
    <property type="match status" value="1"/>
</dbReference>
<accession>A0A1F7I746</accession>
<evidence type="ECO:0000259" key="5">
    <source>
        <dbReference type="Pfam" id="PF00707"/>
    </source>
</evidence>
<dbReference type="GO" id="GO:0005829">
    <property type="term" value="C:cytosol"/>
    <property type="evidence" value="ECO:0007669"/>
    <property type="project" value="TreeGrafter"/>
</dbReference>
<feature type="domain" description="Translation initiation factor 3 C-terminal" evidence="5">
    <location>
        <begin position="93"/>
        <end position="173"/>
    </location>
</feature>
<evidence type="ECO:0000256" key="3">
    <source>
        <dbReference type="ARBA" id="ARBA00022917"/>
    </source>
</evidence>
<evidence type="ECO:0000259" key="6">
    <source>
        <dbReference type="Pfam" id="PF05198"/>
    </source>
</evidence>
<evidence type="ECO:0000313" key="7">
    <source>
        <dbReference type="EMBL" id="OGK39199.1"/>
    </source>
</evidence>
<name>A0A1F7I746_9BACT</name>
<dbReference type="GO" id="GO:0032790">
    <property type="term" value="P:ribosome disassembly"/>
    <property type="evidence" value="ECO:0007669"/>
    <property type="project" value="TreeGrafter"/>
</dbReference>
<dbReference type="GO" id="GO:0003743">
    <property type="term" value="F:translation initiation factor activity"/>
    <property type="evidence" value="ECO:0007669"/>
    <property type="project" value="UniProtKB-UniRule"/>
</dbReference>
<dbReference type="Pfam" id="PF05198">
    <property type="entry name" value="IF3_N"/>
    <property type="match status" value="1"/>
</dbReference>
<dbReference type="PANTHER" id="PTHR10938">
    <property type="entry name" value="TRANSLATION INITIATION FACTOR IF-3"/>
    <property type="match status" value="1"/>
</dbReference>
<comment type="caution">
    <text evidence="7">The sequence shown here is derived from an EMBL/GenBank/DDBJ whole genome shotgun (WGS) entry which is preliminary data.</text>
</comment>
<dbReference type="PANTHER" id="PTHR10938:SF0">
    <property type="entry name" value="TRANSLATION INITIATION FACTOR IF-3, MITOCHONDRIAL"/>
    <property type="match status" value="1"/>
</dbReference>
<evidence type="ECO:0000256" key="1">
    <source>
        <dbReference type="ARBA" id="ARBA00005439"/>
    </source>
</evidence>
<protein>
    <recommendedName>
        <fullName evidence="4">Translation initiation factor IF-3</fullName>
    </recommendedName>
</protein>
<evidence type="ECO:0000256" key="4">
    <source>
        <dbReference type="NCBIfam" id="TIGR00168"/>
    </source>
</evidence>
<keyword evidence="2 7" id="KW-0396">Initiation factor</keyword>
<proteinExistence type="inferred from homology"/>
<reference evidence="7 8" key="1">
    <citation type="journal article" date="2016" name="Nat. Commun.">
        <title>Thousands of microbial genomes shed light on interconnected biogeochemical processes in an aquifer system.</title>
        <authorList>
            <person name="Anantharaman K."/>
            <person name="Brown C.T."/>
            <person name="Hug L.A."/>
            <person name="Sharon I."/>
            <person name="Castelle C.J."/>
            <person name="Probst A.J."/>
            <person name="Thomas B.C."/>
            <person name="Singh A."/>
            <person name="Wilkins M.J."/>
            <person name="Karaoz U."/>
            <person name="Brodie E.L."/>
            <person name="Williams K.H."/>
            <person name="Hubbard S.S."/>
            <person name="Banfield J.F."/>
        </authorList>
    </citation>
    <scope>NUCLEOTIDE SEQUENCE [LARGE SCALE GENOMIC DNA]</scope>
</reference>
<dbReference type="InterPro" id="IPR036787">
    <property type="entry name" value="T_IF-3_N_sf"/>
</dbReference>